<organism evidence="3 4">
    <name type="scientific">Paenibacillus taichungensis</name>
    <dbReference type="NCBI Taxonomy" id="484184"/>
    <lineage>
        <taxon>Bacteria</taxon>
        <taxon>Bacillati</taxon>
        <taxon>Bacillota</taxon>
        <taxon>Bacilli</taxon>
        <taxon>Bacillales</taxon>
        <taxon>Paenibacillaceae</taxon>
        <taxon>Paenibacillus</taxon>
    </lineage>
</organism>
<dbReference type="InterPro" id="IPR029348">
    <property type="entry name" value="NTF-like"/>
</dbReference>
<dbReference type="Proteomes" id="UP000250642">
    <property type="component" value="Unassembled WGS sequence"/>
</dbReference>
<feature type="domain" description="YgxA-like substrate binding" evidence="2">
    <location>
        <begin position="127"/>
        <end position="224"/>
    </location>
</feature>
<dbReference type="InterPro" id="IPR054515">
    <property type="entry name" value="YgxA-like_substrate-bd"/>
</dbReference>
<dbReference type="Pfam" id="PF14540">
    <property type="entry name" value="NTF-like"/>
    <property type="match status" value="1"/>
</dbReference>
<dbReference type="Pfam" id="PF22339">
    <property type="entry name" value="YgxA-like_sub_bind"/>
    <property type="match status" value="1"/>
</dbReference>
<evidence type="ECO:0000259" key="1">
    <source>
        <dbReference type="Pfam" id="PF14540"/>
    </source>
</evidence>
<gene>
    <name evidence="3" type="ORF">DC345_24025</name>
</gene>
<name>A0A329QHI7_9BACL</name>
<evidence type="ECO:0000259" key="2">
    <source>
        <dbReference type="Pfam" id="PF22339"/>
    </source>
</evidence>
<evidence type="ECO:0000313" key="3">
    <source>
        <dbReference type="EMBL" id="RAW11834.1"/>
    </source>
</evidence>
<comment type="caution">
    <text evidence="3">The sequence shown here is derived from an EMBL/GenBank/DDBJ whole genome shotgun (WGS) entry which is preliminary data.</text>
</comment>
<accession>A0A329QHI7</accession>
<evidence type="ECO:0000313" key="4">
    <source>
        <dbReference type="Proteomes" id="UP000250642"/>
    </source>
</evidence>
<dbReference type="Gene3D" id="3.30.460.10">
    <property type="entry name" value="Beta Polymerase, domain 2"/>
    <property type="match status" value="1"/>
</dbReference>
<reference evidence="3 4" key="1">
    <citation type="submission" date="2018-04" db="EMBL/GenBank/DDBJ databases">
        <title>Paenibacillus taichungensis Genome sequencing and assembly.</title>
        <authorList>
            <person name="Xu J."/>
            <person name="Rensing C."/>
            <person name="Mazhar H.S."/>
        </authorList>
    </citation>
    <scope>NUCLEOTIDE SEQUENCE [LARGE SCALE GENOMIC DNA]</scope>
    <source>
        <strain evidence="3 4">NC1</strain>
    </source>
</reference>
<dbReference type="EMBL" id="QEVW01000017">
    <property type="protein sequence ID" value="RAW11834.1"/>
    <property type="molecule type" value="Genomic_DNA"/>
</dbReference>
<proteinExistence type="predicted"/>
<feature type="domain" description="Nucleotidyltransferase-like" evidence="1">
    <location>
        <begin position="36"/>
        <end position="124"/>
    </location>
</feature>
<dbReference type="InterPro" id="IPR043519">
    <property type="entry name" value="NT_sf"/>
</dbReference>
<dbReference type="Gene3D" id="1.20.120.330">
    <property type="entry name" value="Nucleotidyltransferases domain 2"/>
    <property type="match status" value="1"/>
</dbReference>
<dbReference type="AlphaFoldDB" id="A0A329QHI7"/>
<sequence length="297" mass="34159">MEGIVELKNLAFLSEQSEETGAVGAIAYSHPGDRFHGSLIQDFELLVLVVHNTDQLISKVGHYKYGDLRYQMIYVSRPELQSSVITGDNNNIMQCLIEGEIIWEADNALSNLREELSAFGTELREQKLLHEFASFLRMYVEAKRYIQEGHVVDAYYNVLEALGNWARIVLIEQGIYPDHAVWTHVQSLDRALWKLYQELTVSSETLEQRVELVLLACEFSVMSKMSDCSGLLLRVLGSRREPWSMDELVHHPQLRFVREDLPLILRKLVFRSIVKESAGWPSFIGGDGREIRYWIEA</sequence>
<protein>
    <submittedName>
        <fullName evidence="3">Uncharacterized protein</fullName>
    </submittedName>
</protein>